<dbReference type="InterPro" id="IPR006254">
    <property type="entry name" value="Isocitrate_lyase"/>
</dbReference>
<dbReference type="GO" id="GO:0004474">
    <property type="term" value="F:malate synthase activity"/>
    <property type="evidence" value="ECO:0007669"/>
    <property type="project" value="UniProtKB-EC"/>
</dbReference>
<dbReference type="InterPro" id="IPR040442">
    <property type="entry name" value="Pyrv_kinase-like_dom_sf"/>
</dbReference>
<dbReference type="Pfam" id="PF20659">
    <property type="entry name" value="MS_C"/>
    <property type="match status" value="1"/>
</dbReference>
<evidence type="ECO:0000256" key="2">
    <source>
        <dbReference type="ARBA" id="ARBA00006394"/>
    </source>
</evidence>
<dbReference type="Gene3D" id="3.20.20.360">
    <property type="entry name" value="Malate synthase, domain 3"/>
    <property type="match status" value="1"/>
</dbReference>
<evidence type="ECO:0000256" key="7">
    <source>
        <dbReference type="ARBA" id="ARBA00047918"/>
    </source>
</evidence>
<dbReference type="InterPro" id="IPR044856">
    <property type="entry name" value="Malate_synth_C_sf"/>
</dbReference>
<gene>
    <name evidence="12" type="ORF">EVEC_LOCUS6157</name>
</gene>
<dbReference type="Pfam" id="PF20656">
    <property type="entry name" value="MS_N"/>
    <property type="match status" value="1"/>
</dbReference>
<dbReference type="WBParaSite" id="EVEC_0000658301-mRNA-1">
    <property type="protein sequence ID" value="EVEC_0000658301-mRNA-1"/>
    <property type="gene ID" value="EVEC_0000658301"/>
</dbReference>
<dbReference type="SUPFAM" id="SSF51645">
    <property type="entry name" value="Malate synthase G"/>
    <property type="match status" value="1"/>
</dbReference>
<dbReference type="InterPro" id="IPR048356">
    <property type="entry name" value="MS_N"/>
</dbReference>
<comment type="catalytic activity">
    <reaction evidence="7">
        <text>glyoxylate + acetyl-CoA + H2O = (S)-malate + CoA + H(+)</text>
        <dbReference type="Rhea" id="RHEA:18181"/>
        <dbReference type="ChEBI" id="CHEBI:15377"/>
        <dbReference type="ChEBI" id="CHEBI:15378"/>
        <dbReference type="ChEBI" id="CHEBI:15589"/>
        <dbReference type="ChEBI" id="CHEBI:36655"/>
        <dbReference type="ChEBI" id="CHEBI:57287"/>
        <dbReference type="ChEBI" id="CHEBI:57288"/>
        <dbReference type="EC" id="2.3.3.9"/>
    </reaction>
</comment>
<evidence type="ECO:0000313" key="14">
    <source>
        <dbReference type="WBParaSite" id="EVEC_0000658301-mRNA-1"/>
    </source>
</evidence>
<proteinExistence type="inferred from homology"/>
<dbReference type="InterPro" id="IPR018523">
    <property type="entry name" value="Isocitrate_lyase_ph_CS"/>
</dbReference>
<protein>
    <submittedName>
        <fullName evidence="14">Malate synthase</fullName>
    </submittedName>
</protein>
<name>A0A0N4V8B3_ENTVE</name>
<dbReference type="InterPro" id="IPR046363">
    <property type="entry name" value="MS_N_TIM-barrel_dom"/>
</dbReference>
<evidence type="ECO:0000259" key="9">
    <source>
        <dbReference type="Pfam" id="PF01274"/>
    </source>
</evidence>
<dbReference type="NCBIfam" id="TIGR01346">
    <property type="entry name" value="isocit_lyase"/>
    <property type="match status" value="1"/>
</dbReference>
<dbReference type="Proteomes" id="UP000274131">
    <property type="component" value="Unassembled WGS sequence"/>
</dbReference>
<evidence type="ECO:0000256" key="5">
    <source>
        <dbReference type="ARBA" id="ARBA00022679"/>
    </source>
</evidence>
<reference evidence="12 13" key="2">
    <citation type="submission" date="2018-10" db="EMBL/GenBank/DDBJ databases">
        <authorList>
            <consortium name="Pathogen Informatics"/>
        </authorList>
    </citation>
    <scope>NUCLEOTIDE SEQUENCE [LARGE SCALE GENOMIC DNA]</scope>
</reference>
<dbReference type="InterPro" id="IPR006252">
    <property type="entry name" value="Malate_synthA"/>
</dbReference>
<evidence type="ECO:0000256" key="8">
    <source>
        <dbReference type="PIRSR" id="PIRSR601465-50"/>
    </source>
</evidence>
<evidence type="ECO:0000256" key="4">
    <source>
        <dbReference type="ARBA" id="ARBA00022532"/>
    </source>
</evidence>
<accession>A0A0N4V8B3</accession>
<sequence length="943" mass="106374">MSRIINKNFYTIVKSAPKGRFIGIERNYKVEDVLKLQGSIEIEYTLASRGANKLWQLLHTEPFIAALGAQTGNQAVQMVRAGWQVAADANVAGDMYPDQSLYPANSGPELARKINKALRRADQIEAVESEDFRSSRDWYVPIVADAEAGFGGSLNCFEIMKAYIEAGAAGVHFEDQLGSEKKCGHMGGKVLIPTEEHIRHLNAARLSADVCGVPTIIVARTDAESARLITNDIDERDKEFIDYEAGRTVEGFYRLKEATGLQHSIKRAISYAPYCDLIWMETSHPTLSDAKEFAEGVRKKCPNKLFAYNCSPSFNWRKHLRVSDMEKFQKELGAMGYKFQFITLAGFHCNSFSVYGYSAVKHQREVGTGYFDSIANAVSGGLTSTAALTGSTEEAQFSDSEKEVRASIDRQTEEDEILVMTAPEVERDEKILTPDALRFLKELHQKFDKRRLQLLAKRKQVQSMLDDGALFPDFVESSRQLRDDRSWTGAKIPEDMLDRRVEITGPTDRKMVINALNSGAKVFMADFEDANTPSWRNQLEGQMNLYDAVREEISYKNEATRKLYTLNKEHAVLNVRPRGWHLPEKHILINGRPMSGSLFDFGLFLFHNARTLLDKGSGPYFYLPKLQNAEEAKLWSDVFKFAEERVGIPHGSIKCTVLIEHLLAAFQMDEIIHALSDYIIGLNCGRWDYIFSYIKVFRNHRKYLLPDRFQIAMTAPFLRAYTLQCIQVCHKRKIAAMGGMAAQIPIKNDQSANAKALNFVQKDKERESTDGHDGTWVAHPDLVAVAKEVFDRIMPEKNQISKELSSFSVTNQDLTVVPEGTRTDAGFRRNVSVAIGYLDSWLRGVGCVPLYNLMEDAATAEISRAQLWQWLHHEAKLEDGRVIDVNLMKQTIAAETESRLIRAGSVVNRLPEAAELLEHFATESELSDFLTLDAYDRLVSEGM</sequence>
<comment type="similarity">
    <text evidence="2">Belongs to the malate synthase family.</text>
</comment>
<dbReference type="InterPro" id="IPR048355">
    <property type="entry name" value="MS_C"/>
</dbReference>
<evidence type="ECO:0000259" key="10">
    <source>
        <dbReference type="Pfam" id="PF20656"/>
    </source>
</evidence>
<dbReference type="FunFam" id="3.20.20.360:FF:000001">
    <property type="entry name" value="Malate synthase"/>
    <property type="match status" value="1"/>
</dbReference>
<dbReference type="GO" id="GO:0005737">
    <property type="term" value="C:cytoplasm"/>
    <property type="evidence" value="ECO:0007669"/>
    <property type="project" value="TreeGrafter"/>
</dbReference>
<evidence type="ECO:0000256" key="1">
    <source>
        <dbReference type="ARBA" id="ARBA00004793"/>
    </source>
</evidence>
<evidence type="ECO:0000256" key="6">
    <source>
        <dbReference type="ARBA" id="ARBA00023239"/>
    </source>
</evidence>
<keyword evidence="6" id="KW-0456">Lyase</keyword>
<feature type="domain" description="Malate synthase TIM barrel" evidence="9">
    <location>
        <begin position="573"/>
        <end position="814"/>
    </location>
</feature>
<keyword evidence="13" id="KW-1185">Reference proteome</keyword>
<dbReference type="Pfam" id="PF00463">
    <property type="entry name" value="ICL"/>
    <property type="match status" value="1"/>
</dbReference>
<evidence type="ECO:0000256" key="3">
    <source>
        <dbReference type="ARBA" id="ARBA00022435"/>
    </source>
</evidence>
<dbReference type="InterPro" id="IPR015813">
    <property type="entry name" value="Pyrv/PenolPyrv_kinase-like_dom"/>
</dbReference>
<dbReference type="PANTHER" id="PTHR42902:SF1">
    <property type="entry name" value="MALATE SYNTHASE 1-RELATED"/>
    <property type="match status" value="1"/>
</dbReference>
<keyword evidence="5" id="KW-0808">Transferase</keyword>
<evidence type="ECO:0000259" key="11">
    <source>
        <dbReference type="Pfam" id="PF20659"/>
    </source>
</evidence>
<dbReference type="InterPro" id="IPR011076">
    <property type="entry name" value="Malate_synth_sf"/>
</dbReference>
<feature type="active site" description="Proton donor" evidence="8">
    <location>
        <position position="856"/>
    </location>
</feature>
<dbReference type="STRING" id="51028.A0A0N4V8B3"/>
<dbReference type="FunFam" id="1.20.1220.12:FF:000001">
    <property type="entry name" value="Malate synthase"/>
    <property type="match status" value="1"/>
</dbReference>
<dbReference type="Pfam" id="PF01274">
    <property type="entry name" value="MS_TIM-barrel"/>
    <property type="match status" value="1"/>
</dbReference>
<dbReference type="FunFam" id="3.20.20.60:FF:000005">
    <property type="entry name" value="Isocitrate lyase"/>
    <property type="match status" value="1"/>
</dbReference>
<dbReference type="SUPFAM" id="SSF51621">
    <property type="entry name" value="Phosphoenolpyruvate/pyruvate domain"/>
    <property type="match status" value="1"/>
</dbReference>
<feature type="domain" description="Malate synthase N-terminal" evidence="10">
    <location>
        <begin position="420"/>
        <end position="477"/>
    </location>
</feature>
<dbReference type="GO" id="GO:0004451">
    <property type="term" value="F:isocitrate lyase activity"/>
    <property type="evidence" value="ECO:0007669"/>
    <property type="project" value="InterPro"/>
</dbReference>
<dbReference type="InterPro" id="IPR001465">
    <property type="entry name" value="Malate_synthase_TIM"/>
</dbReference>
<dbReference type="GO" id="GO:0006097">
    <property type="term" value="P:glyoxylate cycle"/>
    <property type="evidence" value="ECO:0007669"/>
    <property type="project" value="UniProtKB-KW"/>
</dbReference>
<dbReference type="PROSITE" id="PS00161">
    <property type="entry name" value="ISOCITRATE_LYASE"/>
    <property type="match status" value="1"/>
</dbReference>
<dbReference type="PANTHER" id="PTHR42902">
    <property type="entry name" value="MALATE SYNTHASE"/>
    <property type="match status" value="1"/>
</dbReference>
<dbReference type="NCBIfam" id="TIGR01344">
    <property type="entry name" value="malate_syn_A"/>
    <property type="match status" value="1"/>
</dbReference>
<comment type="pathway">
    <text evidence="1">Carbohydrate metabolism; glyoxylate cycle; (S)-malate from isocitrate: step 1/2.</text>
</comment>
<keyword evidence="4" id="KW-0816">Tricarboxylic acid cycle</keyword>
<reference evidence="14" key="1">
    <citation type="submission" date="2017-02" db="UniProtKB">
        <authorList>
            <consortium name="WormBaseParasite"/>
        </authorList>
    </citation>
    <scope>IDENTIFICATION</scope>
</reference>
<dbReference type="CDD" id="cd00727">
    <property type="entry name" value="malate_synt_A"/>
    <property type="match status" value="1"/>
</dbReference>
<evidence type="ECO:0000313" key="12">
    <source>
        <dbReference type="EMBL" id="VDD91406.1"/>
    </source>
</evidence>
<keyword evidence="3" id="KW-0329">Glyoxylate bypass</keyword>
<evidence type="ECO:0000313" key="13">
    <source>
        <dbReference type="Proteomes" id="UP000274131"/>
    </source>
</evidence>
<dbReference type="AlphaFoldDB" id="A0A0N4V8B3"/>
<dbReference type="InterPro" id="IPR039556">
    <property type="entry name" value="ICL/PEPM"/>
</dbReference>
<feature type="domain" description="Malate synthase C-terminal" evidence="11">
    <location>
        <begin position="822"/>
        <end position="938"/>
    </location>
</feature>
<dbReference type="Gene3D" id="1.20.1220.12">
    <property type="entry name" value="Malate synthase, domain III"/>
    <property type="match status" value="1"/>
</dbReference>
<dbReference type="Gene3D" id="3.20.20.60">
    <property type="entry name" value="Phosphoenolpyruvate-binding domains"/>
    <property type="match status" value="1"/>
</dbReference>
<feature type="active site" description="Proton acceptor" evidence="8">
    <location>
        <position position="576"/>
    </location>
</feature>
<dbReference type="EMBL" id="UXUI01008399">
    <property type="protein sequence ID" value="VDD91406.1"/>
    <property type="molecule type" value="Genomic_DNA"/>
</dbReference>
<dbReference type="OrthoDB" id="4078635at2759"/>
<dbReference type="CDD" id="cd00377">
    <property type="entry name" value="ICL_PEPM"/>
    <property type="match status" value="1"/>
</dbReference>
<dbReference type="GO" id="GO:0006099">
    <property type="term" value="P:tricarboxylic acid cycle"/>
    <property type="evidence" value="ECO:0007669"/>
    <property type="project" value="UniProtKB-KW"/>
</dbReference>
<organism evidence="14">
    <name type="scientific">Enterobius vermicularis</name>
    <name type="common">Human pinworm</name>
    <dbReference type="NCBI Taxonomy" id="51028"/>
    <lineage>
        <taxon>Eukaryota</taxon>
        <taxon>Metazoa</taxon>
        <taxon>Ecdysozoa</taxon>
        <taxon>Nematoda</taxon>
        <taxon>Chromadorea</taxon>
        <taxon>Rhabditida</taxon>
        <taxon>Spirurina</taxon>
        <taxon>Oxyuridomorpha</taxon>
        <taxon>Oxyuroidea</taxon>
        <taxon>Oxyuridae</taxon>
        <taxon>Enterobius</taxon>
    </lineage>
</organism>